<feature type="domain" description="Glycosyltransferase RgtA/B/C/D-like" evidence="2">
    <location>
        <begin position="72"/>
        <end position="211"/>
    </location>
</feature>
<feature type="transmembrane region" description="Helical" evidence="1">
    <location>
        <begin position="189"/>
        <end position="208"/>
    </location>
</feature>
<sequence>MNLNRIALSLIALLLLFAIFCSINIGMSWDEPQNHWQGAIRADYLKSFEFGQFKFKPGGWSEVEPGLYDTFHFFIADLLIKIFPGKLIGIKHLINLTFSFAALIGLFVLSKKIFNKEIAYLATLLCLLNPFFFGHISINPKDTISCFALVWFAYYAYKYCINFEKKRLKFLILASVFMGVGVGTRLPFFAVPVPVIIAALIFIITSFKEKLGMIQIYKKIFFDFIIFCLITFSLMVLAWPYVHSSPDILLKAFNSYVLYPHGPVLEIMNGNYY</sequence>
<name>A0A382T8C6_9ZZZZ</name>
<evidence type="ECO:0000259" key="2">
    <source>
        <dbReference type="Pfam" id="PF13231"/>
    </source>
</evidence>
<keyword evidence="1" id="KW-1133">Transmembrane helix</keyword>
<proteinExistence type="predicted"/>
<keyword evidence="1" id="KW-0472">Membrane</keyword>
<dbReference type="EMBL" id="UINC01134644">
    <property type="protein sequence ID" value="SVD18306.1"/>
    <property type="molecule type" value="Genomic_DNA"/>
</dbReference>
<protein>
    <recommendedName>
        <fullName evidence="2">Glycosyltransferase RgtA/B/C/D-like domain-containing protein</fullName>
    </recommendedName>
</protein>
<evidence type="ECO:0000256" key="1">
    <source>
        <dbReference type="SAM" id="Phobius"/>
    </source>
</evidence>
<dbReference type="InterPro" id="IPR038731">
    <property type="entry name" value="RgtA/B/C-like"/>
</dbReference>
<gene>
    <name evidence="3" type="ORF">METZ01_LOCUS371160</name>
</gene>
<reference evidence="3" key="1">
    <citation type="submission" date="2018-05" db="EMBL/GenBank/DDBJ databases">
        <authorList>
            <person name="Lanie J.A."/>
            <person name="Ng W.-L."/>
            <person name="Kazmierczak K.M."/>
            <person name="Andrzejewski T.M."/>
            <person name="Davidsen T.M."/>
            <person name="Wayne K.J."/>
            <person name="Tettelin H."/>
            <person name="Glass J.I."/>
            <person name="Rusch D."/>
            <person name="Podicherti R."/>
            <person name="Tsui H.-C.T."/>
            <person name="Winkler M.E."/>
        </authorList>
    </citation>
    <scope>NUCLEOTIDE SEQUENCE</scope>
</reference>
<dbReference type="Pfam" id="PF13231">
    <property type="entry name" value="PMT_2"/>
    <property type="match status" value="1"/>
</dbReference>
<feature type="transmembrane region" description="Helical" evidence="1">
    <location>
        <begin position="220"/>
        <end position="242"/>
    </location>
</feature>
<keyword evidence="1" id="KW-0812">Transmembrane</keyword>
<organism evidence="3">
    <name type="scientific">marine metagenome</name>
    <dbReference type="NCBI Taxonomy" id="408172"/>
    <lineage>
        <taxon>unclassified sequences</taxon>
        <taxon>metagenomes</taxon>
        <taxon>ecological metagenomes</taxon>
    </lineage>
</organism>
<feature type="transmembrane region" description="Helical" evidence="1">
    <location>
        <begin position="144"/>
        <end position="161"/>
    </location>
</feature>
<feature type="transmembrane region" description="Helical" evidence="1">
    <location>
        <begin position="168"/>
        <end position="183"/>
    </location>
</feature>
<evidence type="ECO:0000313" key="3">
    <source>
        <dbReference type="EMBL" id="SVD18306.1"/>
    </source>
</evidence>
<feature type="transmembrane region" description="Helical" evidence="1">
    <location>
        <begin position="88"/>
        <end position="109"/>
    </location>
</feature>
<dbReference type="AlphaFoldDB" id="A0A382T8C6"/>
<feature type="transmembrane region" description="Helical" evidence="1">
    <location>
        <begin position="118"/>
        <end position="138"/>
    </location>
</feature>
<accession>A0A382T8C6</accession>
<feature type="non-terminal residue" evidence="3">
    <location>
        <position position="273"/>
    </location>
</feature>